<proteinExistence type="predicted"/>
<evidence type="ECO:0000313" key="2">
    <source>
        <dbReference type="Proteomes" id="UP001454489"/>
    </source>
</evidence>
<accession>A0ABV1HFY1</accession>
<reference evidence="1 2" key="1">
    <citation type="submission" date="2024-03" db="EMBL/GenBank/DDBJ databases">
        <title>Human intestinal bacterial collection.</title>
        <authorList>
            <person name="Pauvert C."/>
            <person name="Hitch T.C.A."/>
            <person name="Clavel T."/>
        </authorList>
    </citation>
    <scope>NUCLEOTIDE SEQUENCE [LARGE SCALE GENOMIC DNA]</scope>
    <source>
        <strain evidence="1 2">CLA-AA-H185</strain>
    </source>
</reference>
<keyword evidence="2" id="KW-1185">Reference proteome</keyword>
<dbReference type="RefSeq" id="WP_353531398.1">
    <property type="nucleotide sequence ID" value="NZ_JBBMEX010000014.1"/>
</dbReference>
<organism evidence="1 2">
    <name type="scientific">Maccoyibacter intestinihominis</name>
    <dbReference type="NCBI Taxonomy" id="3133499"/>
    <lineage>
        <taxon>Bacteria</taxon>
        <taxon>Bacillati</taxon>
        <taxon>Bacillota</taxon>
        <taxon>Clostridia</taxon>
        <taxon>Lachnospirales</taxon>
        <taxon>Lachnospiraceae</taxon>
        <taxon>Maccoyibacter</taxon>
    </lineage>
</organism>
<evidence type="ECO:0000313" key="1">
    <source>
        <dbReference type="EMBL" id="MEQ2558618.1"/>
    </source>
</evidence>
<dbReference type="EMBL" id="JBBMEX010000014">
    <property type="protein sequence ID" value="MEQ2558618.1"/>
    <property type="molecule type" value="Genomic_DNA"/>
</dbReference>
<dbReference type="Pfam" id="PF19753">
    <property type="entry name" value="DUF6240"/>
    <property type="match status" value="2"/>
</dbReference>
<dbReference type="InterPro" id="IPR046207">
    <property type="entry name" value="DUF6240"/>
</dbReference>
<dbReference type="Proteomes" id="UP001454489">
    <property type="component" value="Unassembled WGS sequence"/>
</dbReference>
<protein>
    <submittedName>
        <fullName evidence="1">DUF6240 domain-containing protein</fullName>
    </submittedName>
</protein>
<sequence>MRVDLGNLTEITKKSAAVQNKGTQAVLNENITTKETDKTGHSYTVKSVTYETLLAEDKKSAEDIAMQADAVDPQAMHDEMAVLANTTTEEDYEKMEEDGYSVNDTEIPEIVTEMDKIKIQLAKAGVDIRIFGDDVSVEKIAEVLGRAGVGQIEAALRIADLPATEQNVSETEEALEMAENLEPLSDGAKKYILDNGLDATIDNLYKAEYSAGGTGESYSVPSTEENTDFSQLDKQIQKMLQDTGFEITDENIEDSRWLLENEIPLTAENLESYQSLKDLRLPQDNEVVLKAITDAIAQGKRPKDAVLAITRQRQLEEVRLEMSAKANYALAGKDFSIDTDAIAETIEALKKAEEAYYEKFLSQGGVEPTEENIKIYRDIEQVFEELKGVPAYTLGVEEGSIETPQELHKAGKVLQDTFEKANESYETLMTAPRKDMGDSIQKAFRNVDDILTDLGMETNPANQRAVRILAYNQMEITKEAVLQMKAVDEKVQQTFENMKPQVVREMIKSGINPLDMNLEELNRTAVEIKEQLGIDNEDVRFSKYLYKLEQNSEIAEEERSAYIGIYRLIARVEQTDGAAIGMLAQQGAEFTMRNLLTAVRSSKKEGREYAVDDSFGGLEELETSGISVTEQIEAGYQNDCIKDIMRELSPEKLAKIPDWENMTPEQFKQELEQLPEDVNLQKSYTEQEMAEYRNSAVASEEVYKMLEQYDLPKTVSTILAAQEMIGNRNGMFRKLFAKAADTEDVTLADIEQQVLEEFAEAVKSPKDMAKAQKVLAETAENVMKSMKNESNVTSLDLKEMRMVQTQIELGTKMSKEETYQIPVLVGDSVTGVSLKIVRGKEEKGRVDILFEGDALGKTAAQISVKDDKIEGYIVSDSQATLSAMREQEEALSGMLKTEEEQEVEIRYVHAKDVDLEKFSAKTTETFDEEQSQTQTKTLYHMAESFLKTLRSLEISQ</sequence>
<comment type="caution">
    <text evidence="1">The sequence shown here is derived from an EMBL/GenBank/DDBJ whole genome shotgun (WGS) entry which is preliminary data.</text>
</comment>
<name>A0ABV1HFY1_9FIRM</name>
<gene>
    <name evidence="1" type="ORF">WMO43_12175</name>
</gene>